<comment type="caution">
    <text evidence="1">The sequence shown here is derived from an EMBL/GenBank/DDBJ whole genome shotgun (WGS) entry which is preliminary data.</text>
</comment>
<gene>
    <name evidence="1" type="ORF">Vadar_020979</name>
</gene>
<reference evidence="1 2" key="1">
    <citation type="journal article" date="2021" name="Hortic Res">
        <title>High-quality reference genome and annotation aids understanding of berry development for evergreen blueberry (Vaccinium darrowii).</title>
        <authorList>
            <person name="Yu J."/>
            <person name="Hulse-Kemp A.M."/>
            <person name="Babiker E."/>
            <person name="Staton M."/>
        </authorList>
    </citation>
    <scope>NUCLEOTIDE SEQUENCE [LARGE SCALE GENOMIC DNA]</scope>
    <source>
        <strain evidence="2">cv. NJ 8807/NJ 8810</strain>
        <tissue evidence="1">Young leaf</tissue>
    </source>
</reference>
<dbReference type="Proteomes" id="UP000828048">
    <property type="component" value="Chromosome 8"/>
</dbReference>
<accession>A0ACB7YG00</accession>
<evidence type="ECO:0000313" key="2">
    <source>
        <dbReference type="Proteomes" id="UP000828048"/>
    </source>
</evidence>
<proteinExistence type="predicted"/>
<protein>
    <submittedName>
        <fullName evidence="1">Uncharacterized protein</fullName>
    </submittedName>
</protein>
<name>A0ACB7YG00_9ERIC</name>
<dbReference type="EMBL" id="CM037158">
    <property type="protein sequence ID" value="KAH7852133.1"/>
    <property type="molecule type" value="Genomic_DNA"/>
</dbReference>
<organism evidence="1 2">
    <name type="scientific">Vaccinium darrowii</name>
    <dbReference type="NCBI Taxonomy" id="229202"/>
    <lineage>
        <taxon>Eukaryota</taxon>
        <taxon>Viridiplantae</taxon>
        <taxon>Streptophyta</taxon>
        <taxon>Embryophyta</taxon>
        <taxon>Tracheophyta</taxon>
        <taxon>Spermatophyta</taxon>
        <taxon>Magnoliopsida</taxon>
        <taxon>eudicotyledons</taxon>
        <taxon>Gunneridae</taxon>
        <taxon>Pentapetalae</taxon>
        <taxon>asterids</taxon>
        <taxon>Ericales</taxon>
        <taxon>Ericaceae</taxon>
        <taxon>Vaccinioideae</taxon>
        <taxon>Vaccinieae</taxon>
        <taxon>Vaccinium</taxon>
    </lineage>
</organism>
<keyword evidence="2" id="KW-1185">Reference proteome</keyword>
<evidence type="ECO:0000313" key="1">
    <source>
        <dbReference type="EMBL" id="KAH7852133.1"/>
    </source>
</evidence>
<sequence>MSHAEEGLEPVNQVRMIFVVSVYYCVKPGLNVRFQRSNTHTASLPLKTTTRLLLCSLSKIPKARKTFVKPGGMAQKITDYEMIKRETIERNNEEMKSRGLQPLSNPLFGFIQTTTSTTAEKRNVDCVDNDDKDYYPPENEEGLSSSGDDEEFYGSQAKKPRTVPSQKKQRIVKNRQPREPIPAASQLPPSLTADQMQPQPATNQPYPPPTPSHPQSDTPSPPQSDTPSPQSVEQSPQVTGAGTSSSTRKRGPTIGKSLDKLLAQKEGEKLVVTVPEEMNAFCGINATMAATDLGVQIRNRCPTLGFASSWKFVDPLIKAAILQSNQDKFDIQDGIEGNPLANAVSNKKASLLYKDWKCRMRTHYRKLRKAGLDTYSSPYPGVSMDGWKYLIDHVFKDSKMKRWRAGRKNRKKLPHNHTMGSRSFPAAISIEAKENGNKPFDFCAFFKRSHTRKNKQWIKPSCEVQHAEMVKVRDEAKQSGVEMTAEELSTKVLKQGKSRSYIRGLGVGPTRTSLSFKSHLAHFVIFQITSWVTSTFRATEYQI</sequence>